<gene>
    <name evidence="7" type="ORF">KP79_PYT01407</name>
</gene>
<keyword evidence="2" id="KW-0325">Glycoprotein</keyword>
<dbReference type="STRING" id="6573.A0A210QCM7"/>
<feature type="domain" description="Copper type II ascorbate-dependent monooxygenase N-terminal" evidence="4">
    <location>
        <begin position="149"/>
        <end position="267"/>
    </location>
</feature>
<dbReference type="Gene3D" id="2.60.120.230">
    <property type="match status" value="1"/>
</dbReference>
<evidence type="ECO:0000256" key="3">
    <source>
        <dbReference type="SAM" id="SignalP"/>
    </source>
</evidence>
<dbReference type="InterPro" id="IPR014784">
    <property type="entry name" value="Cu2_ascorb_mOase-like_C"/>
</dbReference>
<name>A0A210QCM7_MIZYE</name>
<dbReference type="PANTHER" id="PTHR10157:SF23">
    <property type="entry name" value="MOXD1 HOMOLOG 1"/>
    <property type="match status" value="1"/>
</dbReference>
<feature type="signal peptide" evidence="3">
    <location>
        <begin position="1"/>
        <end position="15"/>
    </location>
</feature>
<dbReference type="Gene3D" id="2.60.120.310">
    <property type="entry name" value="Copper type II, ascorbate-dependent monooxygenase, N-terminal domain"/>
    <property type="match status" value="1"/>
</dbReference>
<dbReference type="Pfam" id="PF24784">
    <property type="entry name" value="Temptin_C"/>
    <property type="match status" value="1"/>
</dbReference>
<dbReference type="SUPFAM" id="SSF49742">
    <property type="entry name" value="PHM/PNGase F"/>
    <property type="match status" value="2"/>
</dbReference>
<feature type="domain" description="Temptin Cys/Cys disulfide" evidence="6">
    <location>
        <begin position="15"/>
        <end position="111"/>
    </location>
</feature>
<dbReference type="Pfam" id="PF03712">
    <property type="entry name" value="Cu2_monoox_C"/>
    <property type="match status" value="1"/>
</dbReference>
<dbReference type="InterPro" id="IPR008977">
    <property type="entry name" value="PHM/PNGase_F_dom_sf"/>
</dbReference>
<evidence type="ECO:0000259" key="6">
    <source>
        <dbReference type="Pfam" id="PF24784"/>
    </source>
</evidence>
<dbReference type="InterPro" id="IPR000945">
    <property type="entry name" value="DBH-like"/>
</dbReference>
<keyword evidence="3" id="KW-0732">Signal</keyword>
<dbReference type="PANTHER" id="PTHR10157">
    <property type="entry name" value="DOPAMINE BETA HYDROXYLASE RELATED"/>
    <property type="match status" value="1"/>
</dbReference>
<evidence type="ECO:0000256" key="1">
    <source>
        <dbReference type="ARBA" id="ARBA00023157"/>
    </source>
</evidence>
<evidence type="ECO:0000313" key="8">
    <source>
        <dbReference type="Proteomes" id="UP000242188"/>
    </source>
</evidence>
<dbReference type="InterPro" id="IPR000323">
    <property type="entry name" value="Cu2_ascorb_mOase_N"/>
</dbReference>
<dbReference type="OrthoDB" id="129121at2759"/>
<dbReference type="InterPro" id="IPR036939">
    <property type="entry name" value="Cu2_ascorb_mOase_N_sf"/>
</dbReference>
<dbReference type="GO" id="GO:0005507">
    <property type="term" value="F:copper ion binding"/>
    <property type="evidence" value="ECO:0007669"/>
    <property type="project" value="InterPro"/>
</dbReference>
<dbReference type="GO" id="GO:0004500">
    <property type="term" value="F:dopamine beta-monooxygenase activity"/>
    <property type="evidence" value="ECO:0007669"/>
    <property type="project" value="InterPro"/>
</dbReference>
<keyword evidence="1" id="KW-1015">Disulfide bond</keyword>
<feature type="domain" description="Copper type II ascorbate-dependent monooxygenase C-terminal" evidence="5">
    <location>
        <begin position="294"/>
        <end position="431"/>
    </location>
</feature>
<evidence type="ECO:0000313" key="7">
    <source>
        <dbReference type="EMBL" id="OWF46513.1"/>
    </source>
</evidence>
<evidence type="ECO:0000259" key="5">
    <source>
        <dbReference type="Pfam" id="PF03712"/>
    </source>
</evidence>
<evidence type="ECO:0000256" key="2">
    <source>
        <dbReference type="ARBA" id="ARBA00023180"/>
    </source>
</evidence>
<dbReference type="InterPro" id="IPR057626">
    <property type="entry name" value="S-S_Temptin"/>
</dbReference>
<accession>A0A210QCM7</accession>
<feature type="chain" id="PRO_5012239404" evidence="3">
    <location>
        <begin position="16"/>
        <end position="555"/>
    </location>
</feature>
<evidence type="ECO:0000259" key="4">
    <source>
        <dbReference type="Pfam" id="PF01082"/>
    </source>
</evidence>
<dbReference type="Pfam" id="PF01082">
    <property type="entry name" value="Cu2_monooxygen"/>
    <property type="match status" value="1"/>
</dbReference>
<organism evidence="7 8">
    <name type="scientific">Mizuhopecten yessoensis</name>
    <name type="common">Japanese scallop</name>
    <name type="synonym">Patinopecten yessoensis</name>
    <dbReference type="NCBI Taxonomy" id="6573"/>
    <lineage>
        <taxon>Eukaryota</taxon>
        <taxon>Metazoa</taxon>
        <taxon>Spiralia</taxon>
        <taxon>Lophotrochozoa</taxon>
        <taxon>Mollusca</taxon>
        <taxon>Bivalvia</taxon>
        <taxon>Autobranchia</taxon>
        <taxon>Pteriomorphia</taxon>
        <taxon>Pectinida</taxon>
        <taxon>Pectinoidea</taxon>
        <taxon>Pectinidae</taxon>
        <taxon>Mizuhopecten</taxon>
    </lineage>
</organism>
<protein>
    <submittedName>
        <fullName evidence="7">Tyramine beta-hydroxylase</fullName>
    </submittedName>
</protein>
<sequence>MRVLISVLFASTVWGYRHLQDEIPNGGGVPHPCKANYIWGGVGHLDPHGGGDINPFGLDFKNAGMKWTKFLCEMDSDKDGKTNGEELGDPDCVWTKGNIPTVTIDISHPGVCTPHSAPACQAVNNWIDCRIGDLQCDALSEVGMKNITLRFPETAVPSDETNYLCMFFDLPTDGDYHFVAMEPYIDNVNVMHHMLLYGCENPDAATQDMTKPRSCGMSKSTQCKNLLAGWGIGSSGTCYGKEAAVRIGQIGIRQVVLQIHWNNPELRSDYTDSSGMTLYYTKNHRPNDLKMWEIGLSHSDIPPGEAEFEVEAWCRSDCTSRYLSGPVYITKALNHMHYLGRKERIQQYRDGLLVRDITNDDSYAYDKFVEFSLETPIEFKPGDEIKITCTYRTVGKDRTTFIGGGTTDEMCLGFLFVFPAQNLHGHSCWSVQDIDLCKIQHFSSDFPLVNGCNIKKNANPLNPENVALFKNLKKLCKPFDICTHECKQYVKGILESNKCFQGSIYALYRQISIEISSHFMEIWAAVDSCKTEIELDYCQTQCDSGKNSDRTIGRG</sequence>
<comment type="caution">
    <text evidence="7">The sequence shown here is derived from an EMBL/GenBank/DDBJ whole genome shotgun (WGS) entry which is preliminary data.</text>
</comment>
<dbReference type="InterPro" id="IPR024548">
    <property type="entry name" value="Cu2_monoox_C"/>
</dbReference>
<dbReference type="EMBL" id="NEDP02004169">
    <property type="protein sequence ID" value="OWF46513.1"/>
    <property type="molecule type" value="Genomic_DNA"/>
</dbReference>
<keyword evidence="8" id="KW-1185">Reference proteome</keyword>
<dbReference type="Proteomes" id="UP000242188">
    <property type="component" value="Unassembled WGS sequence"/>
</dbReference>
<reference evidence="7 8" key="1">
    <citation type="journal article" date="2017" name="Nat. Ecol. Evol.">
        <title>Scallop genome provides insights into evolution of bilaterian karyotype and development.</title>
        <authorList>
            <person name="Wang S."/>
            <person name="Zhang J."/>
            <person name="Jiao W."/>
            <person name="Li J."/>
            <person name="Xun X."/>
            <person name="Sun Y."/>
            <person name="Guo X."/>
            <person name="Huan P."/>
            <person name="Dong B."/>
            <person name="Zhang L."/>
            <person name="Hu X."/>
            <person name="Sun X."/>
            <person name="Wang J."/>
            <person name="Zhao C."/>
            <person name="Wang Y."/>
            <person name="Wang D."/>
            <person name="Huang X."/>
            <person name="Wang R."/>
            <person name="Lv J."/>
            <person name="Li Y."/>
            <person name="Zhang Z."/>
            <person name="Liu B."/>
            <person name="Lu W."/>
            <person name="Hui Y."/>
            <person name="Liang J."/>
            <person name="Zhou Z."/>
            <person name="Hou R."/>
            <person name="Li X."/>
            <person name="Liu Y."/>
            <person name="Li H."/>
            <person name="Ning X."/>
            <person name="Lin Y."/>
            <person name="Zhao L."/>
            <person name="Xing Q."/>
            <person name="Dou J."/>
            <person name="Li Y."/>
            <person name="Mao J."/>
            <person name="Guo H."/>
            <person name="Dou H."/>
            <person name="Li T."/>
            <person name="Mu C."/>
            <person name="Jiang W."/>
            <person name="Fu Q."/>
            <person name="Fu X."/>
            <person name="Miao Y."/>
            <person name="Liu J."/>
            <person name="Yu Q."/>
            <person name="Li R."/>
            <person name="Liao H."/>
            <person name="Li X."/>
            <person name="Kong Y."/>
            <person name="Jiang Z."/>
            <person name="Chourrout D."/>
            <person name="Li R."/>
            <person name="Bao Z."/>
        </authorList>
    </citation>
    <scope>NUCLEOTIDE SEQUENCE [LARGE SCALE GENOMIC DNA]</scope>
    <source>
        <strain evidence="7 8">PY_sf001</strain>
    </source>
</reference>
<dbReference type="AlphaFoldDB" id="A0A210QCM7"/>
<proteinExistence type="predicted"/>